<dbReference type="Proteomes" id="UP001165186">
    <property type="component" value="Unassembled WGS sequence"/>
</dbReference>
<evidence type="ECO:0000313" key="2">
    <source>
        <dbReference type="Proteomes" id="UP001165186"/>
    </source>
</evidence>
<evidence type="ECO:0000313" key="1">
    <source>
        <dbReference type="EMBL" id="GME28090.1"/>
    </source>
</evidence>
<protein>
    <submittedName>
        <fullName evidence="1">Uncharacterized protein</fullName>
    </submittedName>
</protein>
<keyword evidence="2" id="KW-1185">Reference proteome</keyword>
<comment type="caution">
    <text evidence="1">The sequence shown here is derived from an EMBL/GenBank/DDBJ whole genome shotgun (WGS) entry which is preliminary data.</text>
</comment>
<dbReference type="EMBL" id="BSXG01000044">
    <property type="protein sequence ID" value="GME28090.1"/>
    <property type="molecule type" value="Genomic_DNA"/>
</dbReference>
<sequence>MEQSFFTLEIGPKGRIFHVHKEVLTYQSSVCCEALSEEGHEALIKLADVDAEAFEEVVMEWLYTGRLFDATDDVLVKSYTFALRYNFTELRNSIVCELYSKYMWRKRGKLPDYGTVALAFDNLPGDAKLITFLLDLYGKRWNPSVDNEVVYDELQELPKSFLVPLIIRLGRRGSVDADEVDYLSEYLEQADKT</sequence>
<reference evidence="1" key="1">
    <citation type="submission" date="2024-09" db="EMBL/GenBank/DDBJ databases">
        <title>Draft Genome Sequences of Neofusicoccum parvum.</title>
        <authorList>
            <person name="Ashida A."/>
            <person name="Camagna M."/>
            <person name="Tanaka A."/>
            <person name="Takemoto D."/>
        </authorList>
    </citation>
    <scope>NUCLEOTIDE SEQUENCE</scope>
    <source>
        <strain evidence="1">PPO83</strain>
    </source>
</reference>
<name>A0ACB5S5S4_9PEZI</name>
<gene>
    <name evidence="1" type="primary">g7512</name>
    <name evidence="1" type="ORF">NpPPO83_00007512</name>
</gene>
<organism evidence="1 2">
    <name type="scientific">Neofusicoccum parvum</name>
    <dbReference type="NCBI Taxonomy" id="310453"/>
    <lineage>
        <taxon>Eukaryota</taxon>
        <taxon>Fungi</taxon>
        <taxon>Dikarya</taxon>
        <taxon>Ascomycota</taxon>
        <taxon>Pezizomycotina</taxon>
        <taxon>Dothideomycetes</taxon>
        <taxon>Dothideomycetes incertae sedis</taxon>
        <taxon>Botryosphaeriales</taxon>
        <taxon>Botryosphaeriaceae</taxon>
        <taxon>Neofusicoccum</taxon>
    </lineage>
</organism>
<accession>A0ACB5S5S4</accession>
<proteinExistence type="predicted"/>